<feature type="transmembrane region" description="Helical" evidence="9">
    <location>
        <begin position="278"/>
        <end position="305"/>
    </location>
</feature>
<reference evidence="10 11" key="1">
    <citation type="submission" date="2018-11" db="EMBL/GenBank/DDBJ databases">
        <title>Complete genome sequencing of the Actinobacteria Serinibacter sp. K3-2.</title>
        <authorList>
            <person name="Rakitin A.L."/>
            <person name="Beletsky A.V."/>
            <person name="Mardanov A.V."/>
            <person name="Ravin N.V."/>
            <person name="Gromova A.S."/>
            <person name="Filippova S.N."/>
            <person name="Gal'Chenko V.F."/>
        </authorList>
    </citation>
    <scope>NUCLEOTIDE SEQUENCE [LARGE SCALE GENOMIC DNA]</scope>
    <source>
        <strain evidence="10 11">K3-2</strain>
    </source>
</reference>
<keyword evidence="11" id="KW-1185">Reference proteome</keyword>
<dbReference type="PANTHER" id="PTHR21716:SF53">
    <property type="entry name" value="PERMEASE PERM-RELATED"/>
    <property type="match status" value="1"/>
</dbReference>
<dbReference type="RefSeq" id="WP_135850074.1">
    <property type="nucleotide sequence ID" value="NZ_RHPJ01000003.1"/>
</dbReference>
<gene>
    <name evidence="10" type="ORF">SERN_2078</name>
</gene>
<dbReference type="GO" id="GO:0055085">
    <property type="term" value="P:transmembrane transport"/>
    <property type="evidence" value="ECO:0007669"/>
    <property type="project" value="TreeGrafter"/>
</dbReference>
<dbReference type="EMBL" id="RHPJ01000003">
    <property type="protein sequence ID" value="TGO04485.1"/>
    <property type="molecule type" value="Genomic_DNA"/>
</dbReference>
<feature type="transmembrane region" description="Helical" evidence="9">
    <location>
        <begin position="66"/>
        <end position="85"/>
    </location>
</feature>
<feature type="transmembrane region" description="Helical" evidence="9">
    <location>
        <begin position="91"/>
        <end position="112"/>
    </location>
</feature>
<evidence type="ECO:0000256" key="7">
    <source>
        <dbReference type="ARBA" id="ARBA00023136"/>
    </source>
</evidence>
<sequence>MSKQPHRPTTRVPHRSTAPRGRDAGPRGSAASTGSSGAGSLTLDSSSTVRSTGDGTPSWLRRAGGYSWRMLVIVAAIAIVVFALLQVQVVFIAVFLALVVTSVLEPFVSVLAKVMPRGLATAVAMLLSAATFVGMLTYVVYSVTLQAPTLARDFNSGISQILDFLENGPLPFTITNDDINGWIADGQQWLLQHSGDIAGTVFDNAGSVFEVFTILALGVFTTVFFLAVGRPMWVWFLNQLPARSRLKMHEAAGAGWYTFAGYARGTVIIAVIDGVLAYVLLTIVGVPLAAPLAVLVLIGAFIPLIGAPAAMIVAAVVALAANGPVQAIIVTLGIALIGQVEGHLLQPLIMGRQVSLHPVVVALGVTAGTFLGGLLGAIIAIPLIAVTWTVYNRLRRKDDPLTGELASVKEIVTKDLVLKERSDEDGASDDEHADDERAADTSSAGRATGSRASS</sequence>
<feature type="transmembrane region" description="Helical" evidence="9">
    <location>
        <begin position="358"/>
        <end position="391"/>
    </location>
</feature>
<evidence type="ECO:0000256" key="5">
    <source>
        <dbReference type="ARBA" id="ARBA00022692"/>
    </source>
</evidence>
<feature type="region of interest" description="Disordered" evidence="8">
    <location>
        <begin position="420"/>
        <end position="454"/>
    </location>
</feature>
<keyword evidence="7 9" id="KW-0472">Membrane</keyword>
<feature type="transmembrane region" description="Helical" evidence="9">
    <location>
        <begin position="119"/>
        <end position="141"/>
    </location>
</feature>
<comment type="similarity">
    <text evidence="2">Belongs to the autoinducer-2 exporter (AI-2E) (TC 2.A.86) family.</text>
</comment>
<dbReference type="Proteomes" id="UP000297318">
    <property type="component" value="Unassembled WGS sequence"/>
</dbReference>
<evidence type="ECO:0000256" key="9">
    <source>
        <dbReference type="SAM" id="Phobius"/>
    </source>
</evidence>
<feature type="compositionally biased region" description="Basic residues" evidence="8">
    <location>
        <begin position="1"/>
        <end position="14"/>
    </location>
</feature>
<feature type="region of interest" description="Disordered" evidence="8">
    <location>
        <begin position="1"/>
        <end position="55"/>
    </location>
</feature>
<keyword evidence="4" id="KW-1003">Cell membrane</keyword>
<feature type="transmembrane region" description="Helical" evidence="9">
    <location>
        <begin position="211"/>
        <end position="233"/>
    </location>
</feature>
<evidence type="ECO:0000256" key="2">
    <source>
        <dbReference type="ARBA" id="ARBA00009773"/>
    </source>
</evidence>
<dbReference type="AlphaFoldDB" id="A0A4Z1DXQ5"/>
<keyword evidence="3" id="KW-0813">Transport</keyword>
<dbReference type="OrthoDB" id="9784366at2"/>
<dbReference type="InterPro" id="IPR002549">
    <property type="entry name" value="AI-2E-like"/>
</dbReference>
<evidence type="ECO:0000256" key="1">
    <source>
        <dbReference type="ARBA" id="ARBA00004651"/>
    </source>
</evidence>
<keyword evidence="6 9" id="KW-1133">Transmembrane helix</keyword>
<proteinExistence type="inferred from homology"/>
<dbReference type="GO" id="GO:0005886">
    <property type="term" value="C:plasma membrane"/>
    <property type="evidence" value="ECO:0007669"/>
    <property type="project" value="UniProtKB-SubCell"/>
</dbReference>
<keyword evidence="5 9" id="KW-0812">Transmembrane</keyword>
<dbReference type="Pfam" id="PF01594">
    <property type="entry name" value="AI-2E_transport"/>
    <property type="match status" value="1"/>
</dbReference>
<feature type="compositionally biased region" description="Low complexity" evidence="8">
    <location>
        <begin position="440"/>
        <end position="454"/>
    </location>
</feature>
<evidence type="ECO:0000256" key="6">
    <source>
        <dbReference type="ARBA" id="ARBA00022989"/>
    </source>
</evidence>
<dbReference type="PANTHER" id="PTHR21716">
    <property type="entry name" value="TRANSMEMBRANE PROTEIN"/>
    <property type="match status" value="1"/>
</dbReference>
<accession>A0A4Z1DXQ5</accession>
<name>A0A4Z1DXQ5_9MICO</name>
<comment type="caution">
    <text evidence="10">The sequence shown here is derived from an EMBL/GenBank/DDBJ whole genome shotgun (WGS) entry which is preliminary data.</text>
</comment>
<evidence type="ECO:0000256" key="3">
    <source>
        <dbReference type="ARBA" id="ARBA00022448"/>
    </source>
</evidence>
<comment type="subcellular location">
    <subcellularLocation>
        <location evidence="1">Cell membrane</location>
        <topology evidence="1">Multi-pass membrane protein</topology>
    </subcellularLocation>
</comment>
<evidence type="ECO:0000313" key="10">
    <source>
        <dbReference type="EMBL" id="TGO04485.1"/>
    </source>
</evidence>
<evidence type="ECO:0000313" key="11">
    <source>
        <dbReference type="Proteomes" id="UP000297318"/>
    </source>
</evidence>
<protein>
    <submittedName>
        <fullName evidence="10">Putative membrane protein</fullName>
    </submittedName>
</protein>
<feature type="compositionally biased region" description="Low complexity" evidence="8">
    <location>
        <begin position="28"/>
        <end position="48"/>
    </location>
</feature>
<evidence type="ECO:0000256" key="4">
    <source>
        <dbReference type="ARBA" id="ARBA00022475"/>
    </source>
</evidence>
<organism evidence="10 11">
    <name type="scientific">Serinibacter arcticus</name>
    <dbReference type="NCBI Taxonomy" id="1655435"/>
    <lineage>
        <taxon>Bacteria</taxon>
        <taxon>Bacillati</taxon>
        <taxon>Actinomycetota</taxon>
        <taxon>Actinomycetes</taxon>
        <taxon>Micrococcales</taxon>
        <taxon>Beutenbergiaceae</taxon>
        <taxon>Serinibacter</taxon>
    </lineage>
</organism>
<evidence type="ECO:0000256" key="8">
    <source>
        <dbReference type="SAM" id="MobiDB-lite"/>
    </source>
</evidence>